<feature type="region of interest" description="Disordered" evidence="9">
    <location>
        <begin position="95"/>
        <end position="127"/>
    </location>
</feature>
<dbReference type="SUPFAM" id="SSF47370">
    <property type="entry name" value="Bromodomain"/>
    <property type="match status" value="2"/>
</dbReference>
<dbReference type="Pfam" id="PF22994">
    <property type="entry name" value="RSC4_Ig_like"/>
    <property type="match status" value="1"/>
</dbReference>
<feature type="compositionally biased region" description="Polar residues" evidence="9">
    <location>
        <begin position="416"/>
        <end position="434"/>
    </location>
</feature>
<evidence type="ECO:0000256" key="6">
    <source>
        <dbReference type="ARBA" id="ARBA00023163"/>
    </source>
</evidence>
<dbReference type="CDD" id="cd04369">
    <property type="entry name" value="Bromodomain"/>
    <property type="match status" value="2"/>
</dbReference>
<keyword evidence="3" id="KW-0156">Chromatin regulator</keyword>
<keyword evidence="6" id="KW-0804">Transcription</keyword>
<evidence type="ECO:0000256" key="2">
    <source>
        <dbReference type="ARBA" id="ARBA00022737"/>
    </source>
</evidence>
<evidence type="ECO:0000256" key="5">
    <source>
        <dbReference type="ARBA" id="ARBA00023117"/>
    </source>
</evidence>
<comment type="subcellular location">
    <subcellularLocation>
        <location evidence="1">Nucleus</location>
    </subcellularLocation>
</comment>
<dbReference type="Gene3D" id="1.20.920.10">
    <property type="entry name" value="Bromodomain-like"/>
    <property type="match status" value="2"/>
</dbReference>
<keyword evidence="4" id="KW-0805">Transcription regulation</keyword>
<evidence type="ECO:0000256" key="9">
    <source>
        <dbReference type="SAM" id="MobiDB-lite"/>
    </source>
</evidence>
<feature type="domain" description="Bromo" evidence="10">
    <location>
        <begin position="145"/>
        <end position="215"/>
    </location>
</feature>
<gene>
    <name evidence="11" type="ORF">Q9L58_009426</name>
</gene>
<feature type="region of interest" description="Disordered" evidence="9">
    <location>
        <begin position="396"/>
        <end position="440"/>
    </location>
</feature>
<dbReference type="Pfam" id="PF00439">
    <property type="entry name" value="Bromodomain"/>
    <property type="match status" value="2"/>
</dbReference>
<dbReference type="InterPro" id="IPR036427">
    <property type="entry name" value="Bromodomain-like_sf"/>
</dbReference>
<evidence type="ECO:0000313" key="12">
    <source>
        <dbReference type="Proteomes" id="UP001447188"/>
    </source>
</evidence>
<feature type="region of interest" description="Disordered" evidence="9">
    <location>
        <begin position="277"/>
        <end position="347"/>
    </location>
</feature>
<dbReference type="InterPro" id="IPR037382">
    <property type="entry name" value="Rsc/polybromo"/>
</dbReference>
<feature type="compositionally biased region" description="Low complexity" evidence="9">
    <location>
        <begin position="398"/>
        <end position="408"/>
    </location>
</feature>
<organism evidence="11 12">
    <name type="scientific">Discina gigas</name>
    <dbReference type="NCBI Taxonomy" id="1032678"/>
    <lineage>
        <taxon>Eukaryota</taxon>
        <taxon>Fungi</taxon>
        <taxon>Dikarya</taxon>
        <taxon>Ascomycota</taxon>
        <taxon>Pezizomycotina</taxon>
        <taxon>Pezizomycetes</taxon>
        <taxon>Pezizales</taxon>
        <taxon>Discinaceae</taxon>
        <taxon>Discina</taxon>
    </lineage>
</organism>
<dbReference type="PROSITE" id="PS50014">
    <property type="entry name" value="BROMODOMAIN_2"/>
    <property type="match status" value="2"/>
</dbReference>
<dbReference type="SMART" id="SM00297">
    <property type="entry name" value="BROMO"/>
    <property type="match status" value="2"/>
</dbReference>
<evidence type="ECO:0000313" key="11">
    <source>
        <dbReference type="EMBL" id="KAL0631712.1"/>
    </source>
</evidence>
<evidence type="ECO:0000259" key="10">
    <source>
        <dbReference type="PROSITE" id="PS50014"/>
    </source>
</evidence>
<sequence length="607" mass="66191">MQSIRPPRRNRLIRQHFEKLPSQSDYPDYYQKIKNPISLHEIQAKLNSNQYGALQDVQTDLLLMCQNAATYNKPKSQVHSDSIRVRNVIDSYMSEQNTRHVKREDSPQPTPVRQASGRTAKASPAALQQEQARIVDDMMALVDNQGELVAHYFLNLPSKKLYGDYFRVIKTPISLNMIKKKVPLGEFPKWADFEQAIALIKSNAEEFNDEGSDIVKDARRLNEYFVKRLAEGKAKVGEAPNGTSSGIKLRINMGAHRAPSPVKQEVPVVGPKIRLNVGRQQALPTATPPQSTPRSSRVVSKPPLPSAAAAPSVNGNSTKRANAAAPVTRNTVSQKVVSPPSPMQISLSPPVAPTSLPIGSLAPASVMTPENPDSIGTGRSKSPNDCITVRASSTAYTNPAMSPPVSNSMPPPPQRLSVTPAASTPGPSSQSPAPSLNVPVPAMSQHRQTTGYYEEPRYRAVGKNASSALITNFRLTSAPSVNAEHKFTRDLSPDDAKVTTQFFVHLPPECHTIVITPTLSAHNLAHRPYKLAVEHKVNNNSPRPIAVCTTQQKRKEEPPFEVRLNPGVVNTIECTLVTAALKGGGLANGVGAWELERFRVFVSLLPN</sequence>
<reference evidence="11 12" key="1">
    <citation type="submission" date="2024-02" db="EMBL/GenBank/DDBJ databases">
        <title>Discinaceae phylogenomics.</title>
        <authorList>
            <person name="Dirks A.C."/>
            <person name="James T.Y."/>
        </authorList>
    </citation>
    <scope>NUCLEOTIDE SEQUENCE [LARGE SCALE GENOMIC DNA]</scope>
    <source>
        <strain evidence="11 12">ACD0624</strain>
    </source>
</reference>
<keyword evidence="12" id="KW-1185">Reference proteome</keyword>
<proteinExistence type="predicted"/>
<dbReference type="PRINTS" id="PR00503">
    <property type="entry name" value="BROMODOMAIN"/>
</dbReference>
<feature type="compositionally biased region" description="Low complexity" evidence="9">
    <location>
        <begin position="298"/>
        <end position="313"/>
    </location>
</feature>
<protein>
    <recommendedName>
        <fullName evidence="10">Bromo domain-containing protein</fullName>
    </recommendedName>
</protein>
<dbReference type="InterPro" id="IPR054551">
    <property type="entry name" value="RSC4_Ig-like"/>
</dbReference>
<feature type="domain" description="Bromo" evidence="10">
    <location>
        <begin position="9"/>
        <end position="79"/>
    </location>
</feature>
<dbReference type="InterPro" id="IPR001487">
    <property type="entry name" value="Bromodomain"/>
</dbReference>
<evidence type="ECO:0000256" key="1">
    <source>
        <dbReference type="ARBA" id="ARBA00004123"/>
    </source>
</evidence>
<evidence type="ECO:0000256" key="8">
    <source>
        <dbReference type="PROSITE-ProRule" id="PRU00035"/>
    </source>
</evidence>
<keyword evidence="5 8" id="KW-0103">Bromodomain</keyword>
<comment type="caution">
    <text evidence="11">The sequence shown here is derived from an EMBL/GenBank/DDBJ whole genome shotgun (WGS) entry which is preliminary data.</text>
</comment>
<keyword evidence="2" id="KW-0677">Repeat</keyword>
<dbReference type="PANTHER" id="PTHR16062:SF19">
    <property type="entry name" value="PROTEIN POLYBROMO-1"/>
    <property type="match status" value="1"/>
</dbReference>
<dbReference type="EMBL" id="JBBBZM010000219">
    <property type="protein sequence ID" value="KAL0631712.1"/>
    <property type="molecule type" value="Genomic_DNA"/>
</dbReference>
<dbReference type="PANTHER" id="PTHR16062">
    <property type="entry name" value="SWI/SNF-RELATED"/>
    <property type="match status" value="1"/>
</dbReference>
<evidence type="ECO:0000256" key="4">
    <source>
        <dbReference type="ARBA" id="ARBA00023015"/>
    </source>
</evidence>
<name>A0ABR3G6Y1_9PEZI</name>
<accession>A0ABR3G6Y1</accession>
<evidence type="ECO:0000256" key="7">
    <source>
        <dbReference type="ARBA" id="ARBA00023242"/>
    </source>
</evidence>
<evidence type="ECO:0000256" key="3">
    <source>
        <dbReference type="ARBA" id="ARBA00022853"/>
    </source>
</evidence>
<dbReference type="Proteomes" id="UP001447188">
    <property type="component" value="Unassembled WGS sequence"/>
</dbReference>
<keyword evidence="7" id="KW-0539">Nucleus</keyword>